<sequence>MRKNLSLLFTLLYFMAMVKPVMPVLEYLYNQDYIAEVLCINKDKPMLNCDGKCYLAQMIKEQQKEKQHQDVPSADLREYPIGFVSIFEPSFFSSDFTKKNALPWSNSYLGQHVSSIFHPPNFLV</sequence>
<proteinExistence type="predicted"/>
<comment type="caution">
    <text evidence="1">The sequence shown here is derived from an EMBL/GenBank/DDBJ whole genome shotgun (WGS) entry which is preliminary data.</text>
</comment>
<organism evidence="1 2">
    <name type="scientific">Maribacter flavus</name>
    <dbReference type="NCBI Taxonomy" id="1658664"/>
    <lineage>
        <taxon>Bacteria</taxon>
        <taxon>Pseudomonadati</taxon>
        <taxon>Bacteroidota</taxon>
        <taxon>Flavobacteriia</taxon>
        <taxon>Flavobacteriales</taxon>
        <taxon>Flavobacteriaceae</taxon>
        <taxon>Maribacter</taxon>
    </lineage>
</organism>
<evidence type="ECO:0000313" key="2">
    <source>
        <dbReference type="Proteomes" id="UP000323188"/>
    </source>
</evidence>
<evidence type="ECO:0000313" key="1">
    <source>
        <dbReference type="EMBL" id="KAA2219385.1"/>
    </source>
</evidence>
<gene>
    <name evidence="1" type="ORF">F0361_07215</name>
</gene>
<dbReference type="AlphaFoldDB" id="A0A5B2TZY7"/>
<dbReference type="Proteomes" id="UP000323188">
    <property type="component" value="Unassembled WGS sequence"/>
</dbReference>
<accession>A0A5B2TZY7</accession>
<dbReference type="EMBL" id="VUOE01000001">
    <property type="protein sequence ID" value="KAA2219385.1"/>
    <property type="molecule type" value="Genomic_DNA"/>
</dbReference>
<reference evidence="1 2" key="1">
    <citation type="submission" date="2019-09" db="EMBL/GenBank/DDBJ databases">
        <authorList>
            <person name="Khan S.A."/>
            <person name="Jeon C.O."/>
            <person name="Chun B.H."/>
            <person name="Jeong S.E."/>
        </authorList>
    </citation>
    <scope>NUCLEOTIDE SEQUENCE [LARGE SCALE GENOMIC DNA]</scope>
    <source>
        <strain evidence="1 2">KCTC 42508</strain>
    </source>
</reference>
<protein>
    <submittedName>
        <fullName evidence="1">Uncharacterized protein</fullName>
    </submittedName>
</protein>
<name>A0A5B2TZY7_9FLAO</name>
<dbReference type="RefSeq" id="WP_154917830.1">
    <property type="nucleotide sequence ID" value="NZ_VUOE01000001.1"/>
</dbReference>